<evidence type="ECO:0000256" key="1">
    <source>
        <dbReference type="ARBA" id="ARBA00009477"/>
    </source>
</evidence>
<dbReference type="GO" id="GO:1990281">
    <property type="term" value="C:efflux pump complex"/>
    <property type="evidence" value="ECO:0007669"/>
    <property type="project" value="TreeGrafter"/>
</dbReference>
<protein>
    <submittedName>
        <fullName evidence="8">Efflux transporter, RND family, MFP subunit</fullName>
    </submittedName>
</protein>
<dbReference type="OrthoDB" id="9806939at2"/>
<dbReference type="InterPro" id="IPR058625">
    <property type="entry name" value="MdtA-like_BSH"/>
</dbReference>
<dbReference type="eggNOG" id="COG0845">
    <property type="taxonomic scope" value="Bacteria"/>
</dbReference>
<dbReference type="STRING" id="401053.AciPR4_2368"/>
<evidence type="ECO:0000259" key="7">
    <source>
        <dbReference type="Pfam" id="PF25989"/>
    </source>
</evidence>
<feature type="coiled-coil region" evidence="2">
    <location>
        <begin position="128"/>
        <end position="162"/>
    </location>
</feature>
<accession>E8UYJ5</accession>
<dbReference type="InterPro" id="IPR058624">
    <property type="entry name" value="MdtA-like_HH"/>
</dbReference>
<evidence type="ECO:0000256" key="3">
    <source>
        <dbReference type="SAM" id="Phobius"/>
    </source>
</evidence>
<keyword evidence="2" id="KW-0175">Coiled coil</keyword>
<dbReference type="KEGG" id="tsa:AciPR4_2368"/>
<dbReference type="AlphaFoldDB" id="E8UYJ5"/>
<dbReference type="Proteomes" id="UP000006844">
    <property type="component" value="Chromosome"/>
</dbReference>
<dbReference type="HOGENOM" id="CLU_018816_1_4_0"/>
<keyword evidence="3" id="KW-0472">Membrane</keyword>
<reference evidence="8 9" key="1">
    <citation type="journal article" date="2012" name="Stand. Genomic Sci.">
        <title>Complete genome sequence of Terriglobus saanensis type strain SP1PR4(T), an Acidobacteria from tundra soil.</title>
        <authorList>
            <person name="Rawat S.R."/>
            <person name="Mannisto M.K."/>
            <person name="Starovoytov V."/>
            <person name="Goodwin L."/>
            <person name="Nolan M."/>
            <person name="Hauser L."/>
            <person name="Land M."/>
            <person name="Davenport K.W."/>
            <person name="Woyke T."/>
            <person name="Haggblom M.M."/>
        </authorList>
    </citation>
    <scope>NUCLEOTIDE SEQUENCE</scope>
    <source>
        <strain evidence="9">ATCC BAA-1853 / DSM 23119 / SP1PR4</strain>
    </source>
</reference>
<feature type="domain" description="YknX-like C-terminal permuted SH3-like" evidence="7">
    <location>
        <begin position="349"/>
        <end position="416"/>
    </location>
</feature>
<dbReference type="InterPro" id="IPR006143">
    <property type="entry name" value="RND_pump_MFP"/>
</dbReference>
<keyword evidence="3" id="KW-1133">Transmembrane helix</keyword>
<keyword evidence="3" id="KW-0812">Transmembrane</keyword>
<evidence type="ECO:0000259" key="5">
    <source>
        <dbReference type="Pfam" id="PF25917"/>
    </source>
</evidence>
<dbReference type="Gene3D" id="1.10.287.470">
    <property type="entry name" value="Helix hairpin bin"/>
    <property type="match status" value="1"/>
</dbReference>
<feature type="transmembrane region" description="Helical" evidence="3">
    <location>
        <begin position="21"/>
        <end position="40"/>
    </location>
</feature>
<dbReference type="EMBL" id="CP002467">
    <property type="protein sequence ID" value="ADV83148.1"/>
    <property type="molecule type" value="Genomic_DNA"/>
</dbReference>
<feature type="domain" description="Multidrug resistance protein MdtA-like barrel-sandwich hybrid" evidence="5">
    <location>
        <begin position="89"/>
        <end position="251"/>
    </location>
</feature>
<evidence type="ECO:0000313" key="9">
    <source>
        <dbReference type="Proteomes" id="UP000006844"/>
    </source>
</evidence>
<dbReference type="PANTHER" id="PTHR30469">
    <property type="entry name" value="MULTIDRUG RESISTANCE PROTEIN MDTA"/>
    <property type="match status" value="1"/>
</dbReference>
<dbReference type="GO" id="GO:0015562">
    <property type="term" value="F:efflux transmembrane transporter activity"/>
    <property type="evidence" value="ECO:0007669"/>
    <property type="project" value="TreeGrafter"/>
</dbReference>
<dbReference type="InterPro" id="IPR058792">
    <property type="entry name" value="Beta-barrel_RND_2"/>
</dbReference>
<dbReference type="RefSeq" id="WP_013568881.1">
    <property type="nucleotide sequence ID" value="NC_014963.1"/>
</dbReference>
<dbReference type="SUPFAM" id="SSF111369">
    <property type="entry name" value="HlyD-like secretion proteins"/>
    <property type="match status" value="1"/>
</dbReference>
<sequence length="419" mass="44795">MIDTQQQHGLEETRNRTQKRGRFAIVGCVVVLVLLAIGILPKIASYREALAATLEAPATHPIVSVIRPVAGSPTSELTLPGNVEALYSASIYARTEGYIDRRNVDIGTKVKAGEVLAIIASPEVDQQLLQARAMLAQSEASLKQANAALQQAKANAELARLTRDRDIPLGQEHAISQQIVDEAVQAYDARMADTAAAEANITAAQANVTANRANVGRLQQMQSFERVVAPFDGVITARNVERGDLVTTGNSGAGRPLFSIAQGNTLRIQVDVPQSEVVNIKDGDKTVVTIQERLGREYLGTVARNASALNSAARTMLTEVQVDNKDGSLLPGMYAQVKFALSGQRRSLIIPTSSLVIDQAGMHVVTVESDRKVHMQPVVIGRDMGTKVEVLSGISASDVLVSNPSDLLSDGQNVQVQAQ</sequence>
<dbReference type="Gene3D" id="2.40.420.20">
    <property type="match status" value="1"/>
</dbReference>
<dbReference type="PANTHER" id="PTHR30469:SF37">
    <property type="entry name" value="RAGD PROTEIN"/>
    <property type="match status" value="1"/>
</dbReference>
<feature type="domain" description="Multidrug resistance protein MdtA-like alpha-helical hairpin" evidence="4">
    <location>
        <begin position="142"/>
        <end position="212"/>
    </location>
</feature>
<comment type="similarity">
    <text evidence="1">Belongs to the membrane fusion protein (MFP) (TC 8.A.1) family.</text>
</comment>
<dbReference type="Pfam" id="PF25917">
    <property type="entry name" value="BSH_RND"/>
    <property type="match status" value="1"/>
</dbReference>
<evidence type="ECO:0000313" key="8">
    <source>
        <dbReference type="EMBL" id="ADV83148.1"/>
    </source>
</evidence>
<feature type="domain" description="CusB-like beta-barrel" evidence="6">
    <location>
        <begin position="268"/>
        <end position="340"/>
    </location>
</feature>
<organism evidence="8 9">
    <name type="scientific">Terriglobus saanensis (strain ATCC BAA-1853 / DSM 23119 / SP1PR4)</name>
    <dbReference type="NCBI Taxonomy" id="401053"/>
    <lineage>
        <taxon>Bacteria</taxon>
        <taxon>Pseudomonadati</taxon>
        <taxon>Acidobacteriota</taxon>
        <taxon>Terriglobia</taxon>
        <taxon>Terriglobales</taxon>
        <taxon>Acidobacteriaceae</taxon>
        <taxon>Terriglobus</taxon>
    </lineage>
</organism>
<proteinExistence type="inferred from homology"/>
<dbReference type="Pfam" id="PF25989">
    <property type="entry name" value="YknX_C"/>
    <property type="match status" value="1"/>
</dbReference>
<evidence type="ECO:0000259" key="6">
    <source>
        <dbReference type="Pfam" id="PF25954"/>
    </source>
</evidence>
<evidence type="ECO:0000259" key="4">
    <source>
        <dbReference type="Pfam" id="PF25876"/>
    </source>
</evidence>
<keyword evidence="9" id="KW-1185">Reference proteome</keyword>
<dbReference type="Pfam" id="PF25954">
    <property type="entry name" value="Beta-barrel_RND_2"/>
    <property type="match status" value="1"/>
</dbReference>
<dbReference type="NCBIfam" id="TIGR01730">
    <property type="entry name" value="RND_mfp"/>
    <property type="match status" value="1"/>
</dbReference>
<dbReference type="Pfam" id="PF25876">
    <property type="entry name" value="HH_MFP_RND"/>
    <property type="match status" value="1"/>
</dbReference>
<gene>
    <name evidence="8" type="ordered locus">AciPR4_2368</name>
</gene>
<name>E8UYJ5_TERSS</name>
<dbReference type="Gene3D" id="2.40.30.170">
    <property type="match status" value="1"/>
</dbReference>
<dbReference type="Gene3D" id="2.40.50.100">
    <property type="match status" value="1"/>
</dbReference>
<evidence type="ECO:0000256" key="2">
    <source>
        <dbReference type="SAM" id="Coils"/>
    </source>
</evidence>
<dbReference type="InterPro" id="IPR058637">
    <property type="entry name" value="YknX-like_C"/>
</dbReference>